<keyword evidence="3" id="KW-0699">rRNA-binding</keyword>
<organism evidence="6 7">
    <name type="scientific">Mailhella massiliensis</name>
    <dbReference type="NCBI Taxonomy" id="1903261"/>
    <lineage>
        <taxon>Bacteria</taxon>
        <taxon>Pseudomonadati</taxon>
        <taxon>Thermodesulfobacteriota</taxon>
        <taxon>Desulfovibrionia</taxon>
        <taxon>Desulfovibrionales</taxon>
        <taxon>Desulfovibrionaceae</taxon>
        <taxon>Mailhella</taxon>
    </lineage>
</organism>
<dbReference type="SUPFAM" id="SSF158710">
    <property type="entry name" value="PSPTO4464-like"/>
    <property type="match status" value="1"/>
</dbReference>
<evidence type="ECO:0000256" key="4">
    <source>
        <dbReference type="ARBA" id="ARBA00022884"/>
    </source>
</evidence>
<dbReference type="Gene3D" id="1.10.60.30">
    <property type="entry name" value="PSPTO4464-like domains"/>
    <property type="match status" value="1"/>
</dbReference>
<dbReference type="InterPro" id="IPR023153">
    <property type="entry name" value="DarP_sf"/>
</dbReference>
<reference evidence="6" key="2">
    <citation type="submission" date="2021-09" db="EMBL/GenBank/DDBJ databases">
        <authorList>
            <person name="Gilroy R."/>
        </authorList>
    </citation>
    <scope>NUCLEOTIDE SEQUENCE</scope>
    <source>
        <strain evidence="6">ChiGjej2B2-19336</strain>
    </source>
</reference>
<protein>
    <submittedName>
        <fullName evidence="6">DUF615 domain-containing protein</fullName>
    </submittedName>
</protein>
<dbReference type="PANTHER" id="PTHR38101">
    <property type="entry name" value="UPF0307 PROTEIN YJGA"/>
    <property type="match status" value="1"/>
</dbReference>
<dbReference type="NCBIfam" id="NF003593">
    <property type="entry name" value="PRK05255.1-1"/>
    <property type="match status" value="1"/>
</dbReference>
<name>A0A921AWG2_9BACT</name>
<proteinExistence type="predicted"/>
<evidence type="ECO:0000256" key="2">
    <source>
        <dbReference type="ARBA" id="ARBA00022517"/>
    </source>
</evidence>
<dbReference type="Pfam" id="PF04751">
    <property type="entry name" value="DarP"/>
    <property type="match status" value="1"/>
</dbReference>
<keyword evidence="4" id="KW-0694">RNA-binding</keyword>
<dbReference type="RefSeq" id="WP_304121808.1">
    <property type="nucleotide sequence ID" value="NZ_DYZA01000098.1"/>
</dbReference>
<dbReference type="InterPro" id="IPR006839">
    <property type="entry name" value="DarP"/>
</dbReference>
<dbReference type="GO" id="GO:0005829">
    <property type="term" value="C:cytosol"/>
    <property type="evidence" value="ECO:0007669"/>
    <property type="project" value="TreeGrafter"/>
</dbReference>
<feature type="compositionally biased region" description="Basic and acidic residues" evidence="5">
    <location>
        <begin position="12"/>
        <end position="31"/>
    </location>
</feature>
<evidence type="ECO:0000313" key="7">
    <source>
        <dbReference type="Proteomes" id="UP000698963"/>
    </source>
</evidence>
<dbReference type="GO" id="GO:0042254">
    <property type="term" value="P:ribosome biogenesis"/>
    <property type="evidence" value="ECO:0007669"/>
    <property type="project" value="UniProtKB-KW"/>
</dbReference>
<evidence type="ECO:0000256" key="5">
    <source>
        <dbReference type="SAM" id="MobiDB-lite"/>
    </source>
</evidence>
<dbReference type="AlphaFoldDB" id="A0A921AWG2"/>
<evidence type="ECO:0000256" key="1">
    <source>
        <dbReference type="ARBA" id="ARBA00022490"/>
    </source>
</evidence>
<reference evidence="6" key="1">
    <citation type="journal article" date="2021" name="PeerJ">
        <title>Extensive microbial diversity within the chicken gut microbiome revealed by metagenomics and culture.</title>
        <authorList>
            <person name="Gilroy R."/>
            <person name="Ravi A."/>
            <person name="Getino M."/>
            <person name="Pursley I."/>
            <person name="Horton D.L."/>
            <person name="Alikhan N.F."/>
            <person name="Baker D."/>
            <person name="Gharbi K."/>
            <person name="Hall N."/>
            <person name="Watson M."/>
            <person name="Adriaenssens E.M."/>
            <person name="Foster-Nyarko E."/>
            <person name="Jarju S."/>
            <person name="Secka A."/>
            <person name="Antonio M."/>
            <person name="Oren A."/>
            <person name="Chaudhuri R.R."/>
            <person name="La Ragione R."/>
            <person name="Hildebrand F."/>
            <person name="Pallen M.J."/>
        </authorList>
    </citation>
    <scope>NUCLEOTIDE SEQUENCE</scope>
    <source>
        <strain evidence="6">ChiGjej2B2-19336</strain>
    </source>
</reference>
<evidence type="ECO:0000256" key="3">
    <source>
        <dbReference type="ARBA" id="ARBA00022730"/>
    </source>
</evidence>
<evidence type="ECO:0000313" key="6">
    <source>
        <dbReference type="EMBL" id="HJD97033.1"/>
    </source>
</evidence>
<feature type="region of interest" description="Disordered" evidence="5">
    <location>
        <begin position="1"/>
        <end position="31"/>
    </location>
</feature>
<sequence length="101" mass="11684">MPRRNRYQIGGEEEKERVSRSQKKRDSSALQDVGERLAKIPAVKRACLPLPEDLREALEEYDRLSGHEARRRQLQFIGRLMREAREEGTLQAVLDALAVLE</sequence>
<keyword evidence="1" id="KW-0963">Cytoplasm</keyword>
<dbReference type="CDD" id="cd16331">
    <property type="entry name" value="YjgA-like"/>
    <property type="match status" value="1"/>
</dbReference>
<dbReference type="EMBL" id="DYZA01000098">
    <property type="protein sequence ID" value="HJD97033.1"/>
    <property type="molecule type" value="Genomic_DNA"/>
</dbReference>
<dbReference type="Proteomes" id="UP000698963">
    <property type="component" value="Unassembled WGS sequence"/>
</dbReference>
<dbReference type="PANTHER" id="PTHR38101:SF1">
    <property type="entry name" value="UPF0307 PROTEIN YJGA"/>
    <property type="match status" value="1"/>
</dbReference>
<comment type="caution">
    <text evidence="6">The sequence shown here is derived from an EMBL/GenBank/DDBJ whole genome shotgun (WGS) entry which is preliminary data.</text>
</comment>
<accession>A0A921AWG2</accession>
<keyword evidence="2" id="KW-0690">Ribosome biogenesis</keyword>
<dbReference type="GO" id="GO:0019843">
    <property type="term" value="F:rRNA binding"/>
    <property type="evidence" value="ECO:0007669"/>
    <property type="project" value="UniProtKB-KW"/>
</dbReference>
<gene>
    <name evidence="6" type="ORF">K8W16_05255</name>
</gene>